<dbReference type="GO" id="GO:0034663">
    <property type="term" value="C:endoplasmic reticulum chaperone complex"/>
    <property type="evidence" value="ECO:0007669"/>
    <property type="project" value="TreeGrafter"/>
</dbReference>
<organism evidence="1 2">
    <name type="scientific">Petrolisthes manimaculis</name>
    <dbReference type="NCBI Taxonomy" id="1843537"/>
    <lineage>
        <taxon>Eukaryota</taxon>
        <taxon>Metazoa</taxon>
        <taxon>Ecdysozoa</taxon>
        <taxon>Arthropoda</taxon>
        <taxon>Crustacea</taxon>
        <taxon>Multicrustacea</taxon>
        <taxon>Malacostraca</taxon>
        <taxon>Eumalacostraca</taxon>
        <taxon>Eucarida</taxon>
        <taxon>Decapoda</taxon>
        <taxon>Pleocyemata</taxon>
        <taxon>Anomura</taxon>
        <taxon>Galatheoidea</taxon>
        <taxon>Porcellanidae</taxon>
        <taxon>Petrolisthes</taxon>
    </lineage>
</organism>
<protein>
    <submittedName>
        <fullName evidence="1">Uncharacterized protein</fullName>
    </submittedName>
</protein>
<dbReference type="AlphaFoldDB" id="A0AAE1PY22"/>
<accession>A0AAE1PY22</accession>
<comment type="caution">
    <text evidence="1">The sequence shown here is derived from an EMBL/GenBank/DDBJ whole genome shotgun (WGS) entry which is preliminary data.</text>
</comment>
<dbReference type="PANTHER" id="PTHR15881">
    <property type="entry name" value="MARGINAL ZONE B- AND B1-CELL-SPECIFIC PROTEIN"/>
    <property type="match status" value="1"/>
</dbReference>
<dbReference type="InterPro" id="IPR052682">
    <property type="entry name" value="MZB1"/>
</dbReference>
<reference evidence="1" key="1">
    <citation type="submission" date="2023-11" db="EMBL/GenBank/DDBJ databases">
        <title>Genome assemblies of two species of porcelain crab, Petrolisthes cinctipes and Petrolisthes manimaculis (Anomura: Porcellanidae).</title>
        <authorList>
            <person name="Angst P."/>
        </authorList>
    </citation>
    <scope>NUCLEOTIDE SEQUENCE</scope>
    <source>
        <strain evidence="1">PB745_02</strain>
        <tissue evidence="1">Gill</tissue>
    </source>
</reference>
<dbReference type="PANTHER" id="PTHR15881:SF2">
    <property type="entry name" value="MARGINAL ZONE B- AND B1-CELL-SPECIFIC PROTEIN"/>
    <property type="match status" value="1"/>
</dbReference>
<keyword evidence="2" id="KW-1185">Reference proteome</keyword>
<dbReference type="GO" id="GO:0005576">
    <property type="term" value="C:extracellular region"/>
    <property type="evidence" value="ECO:0007669"/>
    <property type="project" value="TreeGrafter"/>
</dbReference>
<evidence type="ECO:0000313" key="2">
    <source>
        <dbReference type="Proteomes" id="UP001292094"/>
    </source>
</evidence>
<sequence>MFLIKHKTNVSILNHVKGLLSQHLYGKTNSHTVLLLYHVHYLSRKETMKTHWHLLMFMMVHMTLCWATVDVEDLSDTEEIVLKCDACKIVSNKFVEAFGELHKEGGGTPNDEDIVSVSESVCDDAWEGFGVTIVADEERLSGPGSEVIATEKLIDEDGMWSRRLQDMCDEFLAEINDEKSLYHTWASGNSLEEYICRGMGTFAACVSDDWGPWPGDDYDDYDDAVEFDDIHDEF</sequence>
<evidence type="ECO:0000313" key="1">
    <source>
        <dbReference type="EMBL" id="KAK4316418.1"/>
    </source>
</evidence>
<name>A0AAE1PY22_9EUCA</name>
<gene>
    <name evidence="1" type="ORF">Pmani_012432</name>
</gene>
<dbReference type="EMBL" id="JAWZYT010001024">
    <property type="protein sequence ID" value="KAK4316418.1"/>
    <property type="molecule type" value="Genomic_DNA"/>
</dbReference>
<dbReference type="Proteomes" id="UP001292094">
    <property type="component" value="Unassembled WGS sequence"/>
</dbReference>
<proteinExistence type="predicted"/>